<keyword evidence="2" id="KW-1185">Reference proteome</keyword>
<protein>
    <submittedName>
        <fullName evidence="1">Uncharacterized protein</fullName>
    </submittedName>
</protein>
<dbReference type="EMBL" id="BAABME010005875">
    <property type="protein sequence ID" value="GAA0166850.1"/>
    <property type="molecule type" value="Genomic_DNA"/>
</dbReference>
<evidence type="ECO:0000313" key="1">
    <source>
        <dbReference type="EMBL" id="GAA0166850.1"/>
    </source>
</evidence>
<evidence type="ECO:0000313" key="2">
    <source>
        <dbReference type="Proteomes" id="UP001454036"/>
    </source>
</evidence>
<reference evidence="1 2" key="1">
    <citation type="submission" date="2024-01" db="EMBL/GenBank/DDBJ databases">
        <title>The complete chloroplast genome sequence of Lithospermum erythrorhizon: insights into the phylogenetic relationship among Boraginaceae species and the maternal lineages of purple gromwells.</title>
        <authorList>
            <person name="Okada T."/>
            <person name="Watanabe K."/>
        </authorList>
    </citation>
    <scope>NUCLEOTIDE SEQUENCE [LARGE SCALE GENOMIC DNA]</scope>
</reference>
<proteinExistence type="predicted"/>
<dbReference type="Proteomes" id="UP001454036">
    <property type="component" value="Unassembled WGS sequence"/>
</dbReference>
<sequence>MCQPLDWKNQRELPDSKMVWMRRGRSVFRNFTTSHGFKRKEGQQSDKQESIYQIMAKVEEYCGKGKNFHEINLVNVGVAKEKVDNLFGTMLQTGLEKLDNLFRTTEV</sequence>
<comment type="caution">
    <text evidence="1">The sequence shown here is derived from an EMBL/GenBank/DDBJ whole genome shotgun (WGS) entry which is preliminary data.</text>
</comment>
<dbReference type="AlphaFoldDB" id="A0AAV3QVD2"/>
<gene>
    <name evidence="1" type="ORF">LIER_21914</name>
</gene>
<accession>A0AAV3QVD2</accession>
<organism evidence="1 2">
    <name type="scientific">Lithospermum erythrorhizon</name>
    <name type="common">Purple gromwell</name>
    <name type="synonym">Lithospermum officinale var. erythrorhizon</name>
    <dbReference type="NCBI Taxonomy" id="34254"/>
    <lineage>
        <taxon>Eukaryota</taxon>
        <taxon>Viridiplantae</taxon>
        <taxon>Streptophyta</taxon>
        <taxon>Embryophyta</taxon>
        <taxon>Tracheophyta</taxon>
        <taxon>Spermatophyta</taxon>
        <taxon>Magnoliopsida</taxon>
        <taxon>eudicotyledons</taxon>
        <taxon>Gunneridae</taxon>
        <taxon>Pentapetalae</taxon>
        <taxon>asterids</taxon>
        <taxon>lamiids</taxon>
        <taxon>Boraginales</taxon>
        <taxon>Boraginaceae</taxon>
        <taxon>Boraginoideae</taxon>
        <taxon>Lithospermeae</taxon>
        <taxon>Lithospermum</taxon>
    </lineage>
</organism>
<name>A0AAV3QVD2_LITER</name>